<keyword evidence="2" id="KW-1015">Disulfide bond</keyword>
<accession>A0A2T0H1Z0</accession>
<reference evidence="5 6" key="1">
    <citation type="submission" date="2018-03" db="EMBL/GenBank/DDBJ databases">
        <title>Actinopolyspora mortivallis from Sahara, screening for active biomolecules.</title>
        <authorList>
            <person name="Selama O."/>
            <person name="Wellington E.M.H."/>
            <person name="Hacene H."/>
        </authorList>
    </citation>
    <scope>NUCLEOTIDE SEQUENCE [LARGE SCALE GENOMIC DNA]</scope>
    <source>
        <strain evidence="5 6">M5A</strain>
    </source>
</reference>
<protein>
    <submittedName>
        <fullName evidence="5">Lipase</fullName>
    </submittedName>
</protein>
<sequence length="266" mass="27559">MSSCLSAAFATALLPLSAPLAGAAPEADPFEYVALGDSYASGLGTGEYLPESGDCRRSELAYPSLAASEVGADSFSFVACAGAKTEGVRTEQVTALSESTDVVTVSVGGNDAGFGPVVTTCATQDEQSCDQAISEAETYIVEQLPELLDDTYDAIAAAAPSARVAVVGYPRLFETGPCLSPLTSFERQRLNEAADTLNRVTGERARGAGFSFVDVTEEFTGHGVCGAQPWINGLSYPTEESYHPNAAGHEQGFLPSVSEVFSGAVV</sequence>
<feature type="active site" evidence="1">
    <location>
        <position position="243"/>
    </location>
</feature>
<dbReference type="Pfam" id="PF13472">
    <property type="entry name" value="Lipase_GDSL_2"/>
    <property type="match status" value="1"/>
</dbReference>
<dbReference type="InterPro" id="IPR037460">
    <property type="entry name" value="SEST-like"/>
</dbReference>
<feature type="disulfide bond" evidence="2">
    <location>
        <begin position="121"/>
        <end position="129"/>
    </location>
</feature>
<evidence type="ECO:0000256" key="1">
    <source>
        <dbReference type="PIRSR" id="PIRSR637460-1"/>
    </source>
</evidence>
<evidence type="ECO:0000256" key="2">
    <source>
        <dbReference type="PIRSR" id="PIRSR637460-2"/>
    </source>
</evidence>
<dbReference type="SUPFAM" id="SSF52266">
    <property type="entry name" value="SGNH hydrolase"/>
    <property type="match status" value="1"/>
</dbReference>
<dbReference type="CDD" id="cd01823">
    <property type="entry name" value="SEST_like"/>
    <property type="match status" value="1"/>
</dbReference>
<feature type="active site" description="Nucleophile" evidence="1">
    <location>
        <position position="38"/>
    </location>
</feature>
<feature type="chain" id="PRO_5015634699" evidence="3">
    <location>
        <begin position="24"/>
        <end position="266"/>
    </location>
</feature>
<comment type="caution">
    <text evidence="5">The sequence shown here is derived from an EMBL/GenBank/DDBJ whole genome shotgun (WGS) entry which is preliminary data.</text>
</comment>
<dbReference type="InParanoid" id="A0A2T0H1Z0"/>
<gene>
    <name evidence="5" type="ORF">CEP50_00710</name>
</gene>
<dbReference type="InterPro" id="IPR036514">
    <property type="entry name" value="SGNH_hydro_sf"/>
</dbReference>
<feature type="domain" description="SGNH hydrolase-type esterase" evidence="4">
    <location>
        <begin position="34"/>
        <end position="250"/>
    </location>
</feature>
<dbReference type="InterPro" id="IPR013830">
    <property type="entry name" value="SGNH_hydro"/>
</dbReference>
<feature type="disulfide bond" evidence="2">
    <location>
        <begin position="178"/>
        <end position="225"/>
    </location>
</feature>
<evidence type="ECO:0000256" key="3">
    <source>
        <dbReference type="SAM" id="SignalP"/>
    </source>
</evidence>
<organism evidence="5 6">
    <name type="scientific">Actinopolyspora mortivallis</name>
    <dbReference type="NCBI Taxonomy" id="33906"/>
    <lineage>
        <taxon>Bacteria</taxon>
        <taxon>Bacillati</taxon>
        <taxon>Actinomycetota</taxon>
        <taxon>Actinomycetes</taxon>
        <taxon>Actinopolysporales</taxon>
        <taxon>Actinopolysporaceae</taxon>
        <taxon>Actinopolyspora</taxon>
    </lineage>
</organism>
<dbReference type="PANTHER" id="PTHR37981:SF1">
    <property type="entry name" value="SGNH HYDROLASE-TYPE ESTERASE DOMAIN-CONTAINING PROTEIN"/>
    <property type="match status" value="1"/>
</dbReference>
<dbReference type="Proteomes" id="UP000239352">
    <property type="component" value="Unassembled WGS sequence"/>
</dbReference>
<dbReference type="GO" id="GO:0004806">
    <property type="term" value="F:triacylglycerol lipase activity"/>
    <property type="evidence" value="ECO:0007669"/>
    <property type="project" value="TreeGrafter"/>
</dbReference>
<feature type="disulfide bond" evidence="2">
    <location>
        <begin position="55"/>
        <end position="80"/>
    </location>
</feature>
<proteinExistence type="predicted"/>
<keyword evidence="3" id="KW-0732">Signal</keyword>
<dbReference type="AlphaFoldDB" id="A0A2T0H1Z0"/>
<dbReference type="PANTHER" id="PTHR37981">
    <property type="entry name" value="LIPASE 2"/>
    <property type="match status" value="1"/>
</dbReference>
<keyword evidence="6" id="KW-1185">Reference proteome</keyword>
<evidence type="ECO:0000313" key="6">
    <source>
        <dbReference type="Proteomes" id="UP000239352"/>
    </source>
</evidence>
<dbReference type="STRING" id="1050202.GCA_000384035_00997"/>
<dbReference type="Gene3D" id="3.40.50.1110">
    <property type="entry name" value="SGNH hydrolase"/>
    <property type="match status" value="1"/>
</dbReference>
<dbReference type="GO" id="GO:0019433">
    <property type="term" value="P:triglyceride catabolic process"/>
    <property type="evidence" value="ECO:0007669"/>
    <property type="project" value="TreeGrafter"/>
</dbReference>
<dbReference type="EMBL" id="PVSR01000001">
    <property type="protein sequence ID" value="PRW65399.1"/>
    <property type="molecule type" value="Genomic_DNA"/>
</dbReference>
<evidence type="ECO:0000313" key="5">
    <source>
        <dbReference type="EMBL" id="PRW65399.1"/>
    </source>
</evidence>
<feature type="signal peptide" evidence="3">
    <location>
        <begin position="1"/>
        <end position="23"/>
    </location>
</feature>
<evidence type="ECO:0000259" key="4">
    <source>
        <dbReference type="Pfam" id="PF13472"/>
    </source>
</evidence>
<name>A0A2T0H1Z0_ACTMO</name>